<reference evidence="5 6" key="1">
    <citation type="submission" date="2014-04" db="EMBL/GenBank/DDBJ databases">
        <authorList>
            <consortium name="DOE Joint Genome Institute"/>
            <person name="Kuo A."/>
            <person name="Kohler A."/>
            <person name="Costa M.D."/>
            <person name="Nagy L.G."/>
            <person name="Floudas D."/>
            <person name="Copeland A."/>
            <person name="Barry K.W."/>
            <person name="Cichocki N."/>
            <person name="Veneault-Fourrey C."/>
            <person name="LaButti K."/>
            <person name="Lindquist E.A."/>
            <person name="Lipzen A."/>
            <person name="Lundell T."/>
            <person name="Morin E."/>
            <person name="Murat C."/>
            <person name="Sun H."/>
            <person name="Tunlid A."/>
            <person name="Henrissat B."/>
            <person name="Grigoriev I.V."/>
            <person name="Hibbett D.S."/>
            <person name="Martin F."/>
            <person name="Nordberg H.P."/>
            <person name="Cantor M.N."/>
            <person name="Hua S.X."/>
        </authorList>
    </citation>
    <scope>NUCLEOTIDE SEQUENCE [LARGE SCALE GENOMIC DNA]</scope>
    <source>
        <strain evidence="5 6">441</strain>
    </source>
</reference>
<dbReference type="OrthoDB" id="3250770at2759"/>
<feature type="chain" id="PRO_5002206499" description="Yeast cell wall synthesis Kre9/Knh1-like N-terminal domain-containing protein" evidence="3">
    <location>
        <begin position="33"/>
        <end position="278"/>
    </location>
</feature>
<evidence type="ECO:0000313" key="6">
    <source>
        <dbReference type="Proteomes" id="UP000054018"/>
    </source>
</evidence>
<dbReference type="Proteomes" id="UP000054018">
    <property type="component" value="Unassembled WGS sequence"/>
</dbReference>
<dbReference type="EMBL" id="KN833702">
    <property type="protein sequence ID" value="KIK26320.1"/>
    <property type="molecule type" value="Genomic_DNA"/>
</dbReference>
<feature type="region of interest" description="Disordered" evidence="2">
    <location>
        <begin position="230"/>
        <end position="251"/>
    </location>
</feature>
<dbReference type="Pfam" id="PF10342">
    <property type="entry name" value="Kre9_KNH"/>
    <property type="match status" value="1"/>
</dbReference>
<evidence type="ECO:0000256" key="2">
    <source>
        <dbReference type="SAM" id="MobiDB-lite"/>
    </source>
</evidence>
<evidence type="ECO:0000259" key="4">
    <source>
        <dbReference type="Pfam" id="PF10342"/>
    </source>
</evidence>
<keyword evidence="6" id="KW-1185">Reference proteome</keyword>
<accession>A0A0C9YMS7</accession>
<evidence type="ECO:0000256" key="1">
    <source>
        <dbReference type="ARBA" id="ARBA00022729"/>
    </source>
</evidence>
<protein>
    <recommendedName>
        <fullName evidence="4">Yeast cell wall synthesis Kre9/Knh1-like N-terminal domain-containing protein</fullName>
    </recommendedName>
</protein>
<evidence type="ECO:0000256" key="3">
    <source>
        <dbReference type="SAM" id="SignalP"/>
    </source>
</evidence>
<proteinExistence type="predicted"/>
<dbReference type="HOGENOM" id="CLU_1001561_0_0_1"/>
<feature type="signal peptide" evidence="3">
    <location>
        <begin position="1"/>
        <end position="32"/>
    </location>
</feature>
<feature type="compositionally biased region" description="Pro residues" evidence="2">
    <location>
        <begin position="141"/>
        <end position="158"/>
    </location>
</feature>
<evidence type="ECO:0000313" key="5">
    <source>
        <dbReference type="EMBL" id="KIK26320.1"/>
    </source>
</evidence>
<dbReference type="STRING" id="765257.A0A0C9YMS7"/>
<feature type="compositionally biased region" description="Polar residues" evidence="2">
    <location>
        <begin position="230"/>
        <end position="242"/>
    </location>
</feature>
<gene>
    <name evidence="5" type="ORF">PISMIDRAFT_676116</name>
</gene>
<organism evidence="5 6">
    <name type="scientific">Pisolithus microcarpus 441</name>
    <dbReference type="NCBI Taxonomy" id="765257"/>
    <lineage>
        <taxon>Eukaryota</taxon>
        <taxon>Fungi</taxon>
        <taxon>Dikarya</taxon>
        <taxon>Basidiomycota</taxon>
        <taxon>Agaricomycotina</taxon>
        <taxon>Agaricomycetes</taxon>
        <taxon>Agaricomycetidae</taxon>
        <taxon>Boletales</taxon>
        <taxon>Sclerodermatineae</taxon>
        <taxon>Pisolithaceae</taxon>
        <taxon>Pisolithus</taxon>
    </lineage>
</organism>
<dbReference type="InterPro" id="IPR018466">
    <property type="entry name" value="Kre9/Knh1-like_N"/>
</dbReference>
<keyword evidence="1 3" id="KW-0732">Signal</keyword>
<dbReference type="AlphaFoldDB" id="A0A0C9YMS7"/>
<sequence length="278" mass="28106">MLSPSAGRTLPLLSQLLLVLAAFTLFFPFASANLFPTTPVQSTVWLAGQQAVVTWSDDGTFPTLDMMGPMVIELWENMSAFVGTLASNVNAKAGSAQVTVPAGVKDNTRYTLCFVVLEPLQITVYSGDFAITPAAAAAPSLPAPASTPSPAIRPPSPSPVTAGNAPAGVPPMPGSGKAPIAALPPVPTDPSSAAALALTNWSAIATAMGLSDSTPNPNATPGLNMTALSALNGSASSPSHPNGHTRGPANGADGRLDMKFGGIVLATFLAFIGTFVTL</sequence>
<reference evidence="6" key="2">
    <citation type="submission" date="2015-01" db="EMBL/GenBank/DDBJ databases">
        <title>Evolutionary Origins and Diversification of the Mycorrhizal Mutualists.</title>
        <authorList>
            <consortium name="DOE Joint Genome Institute"/>
            <consortium name="Mycorrhizal Genomics Consortium"/>
            <person name="Kohler A."/>
            <person name="Kuo A."/>
            <person name="Nagy L.G."/>
            <person name="Floudas D."/>
            <person name="Copeland A."/>
            <person name="Barry K.W."/>
            <person name="Cichocki N."/>
            <person name="Veneault-Fourrey C."/>
            <person name="LaButti K."/>
            <person name="Lindquist E.A."/>
            <person name="Lipzen A."/>
            <person name="Lundell T."/>
            <person name="Morin E."/>
            <person name="Murat C."/>
            <person name="Riley R."/>
            <person name="Ohm R."/>
            <person name="Sun H."/>
            <person name="Tunlid A."/>
            <person name="Henrissat B."/>
            <person name="Grigoriev I.V."/>
            <person name="Hibbett D.S."/>
            <person name="Martin F."/>
        </authorList>
    </citation>
    <scope>NUCLEOTIDE SEQUENCE [LARGE SCALE GENOMIC DNA]</scope>
    <source>
        <strain evidence="6">441</strain>
    </source>
</reference>
<feature type="region of interest" description="Disordered" evidence="2">
    <location>
        <begin position="140"/>
        <end position="171"/>
    </location>
</feature>
<name>A0A0C9YMS7_9AGAM</name>
<feature type="domain" description="Yeast cell wall synthesis Kre9/Knh1-like N-terminal" evidence="4">
    <location>
        <begin position="38"/>
        <end position="131"/>
    </location>
</feature>